<feature type="domain" description="ABC3 transporter permease C-terminal" evidence="7">
    <location>
        <begin position="234"/>
        <end position="358"/>
    </location>
</feature>
<evidence type="ECO:0000259" key="7">
    <source>
        <dbReference type="Pfam" id="PF02687"/>
    </source>
</evidence>
<dbReference type="Proteomes" id="UP001623232">
    <property type="component" value="Chromosome"/>
</dbReference>
<feature type="transmembrane region" description="Helical" evidence="6">
    <location>
        <begin position="726"/>
        <end position="750"/>
    </location>
</feature>
<protein>
    <submittedName>
        <fullName evidence="8">FtsX-like permease family protein</fullName>
    </submittedName>
</protein>
<dbReference type="InterPro" id="IPR038766">
    <property type="entry name" value="Membrane_comp_ABC_pdt"/>
</dbReference>
<dbReference type="RefSeq" id="WP_406644746.1">
    <property type="nucleotide sequence ID" value="NZ_CP123584.1"/>
</dbReference>
<feature type="transmembrane region" description="Helical" evidence="6">
    <location>
        <begin position="671"/>
        <end position="697"/>
    </location>
</feature>
<comment type="subcellular location">
    <subcellularLocation>
        <location evidence="1">Cell membrane</location>
        <topology evidence="1">Multi-pass membrane protein</topology>
    </subcellularLocation>
</comment>
<evidence type="ECO:0000256" key="1">
    <source>
        <dbReference type="ARBA" id="ARBA00004651"/>
    </source>
</evidence>
<dbReference type="EMBL" id="CP123584">
    <property type="protein sequence ID" value="WZK87491.1"/>
    <property type="molecule type" value="Genomic_DNA"/>
</dbReference>
<keyword evidence="4 6" id="KW-1133">Transmembrane helix</keyword>
<name>A0ABZ2XN47_9RHOB</name>
<evidence type="ECO:0000256" key="6">
    <source>
        <dbReference type="SAM" id="Phobius"/>
    </source>
</evidence>
<feature type="transmembrane region" description="Helical" evidence="6">
    <location>
        <begin position="770"/>
        <end position="789"/>
    </location>
</feature>
<feature type="transmembrane region" description="Helical" evidence="6">
    <location>
        <begin position="331"/>
        <end position="352"/>
    </location>
</feature>
<keyword evidence="5 6" id="KW-0472">Membrane</keyword>
<feature type="transmembrane region" description="Helical" evidence="6">
    <location>
        <begin position="449"/>
        <end position="469"/>
    </location>
</feature>
<dbReference type="PANTHER" id="PTHR30287">
    <property type="entry name" value="MEMBRANE COMPONENT OF PREDICTED ABC SUPERFAMILY METABOLITE UPTAKE TRANSPORTER"/>
    <property type="match status" value="1"/>
</dbReference>
<sequence length="807" mass="86640">MIRVTLLGWLSLWRRHPGQLVLLILGMALATSLWSAVQAINGEARSNYDRAMSQLGSVDLAALVPKAGTLPLSQYVALRRTGWKLAPVLEGRWRLNRDSYNLIGVDLLTHPLLPVLAMESSTGPANPGSALDILRPPGRLFAGPDLEQELSGIPNIPPVTFSDRVPAGTILGDIGLVEDLLSKPGEISRVLILPDQIPGLPSLEQLAPDLKRIEPDQVGAAARLTDSFHLNLSAFGLLSFAVGLFIVHATIGLVFEQRRGLVRSLRAMGVPLRGLVLCALGELLVLALVSGGLGLVLGYLIAAALLPDVAATLRGLYGAPVQGGLTLRPSWVASGLAMALGGTVIASAQALWKLAHLPLLSAPGQQAWARVSGVTRRWQANSGVALAAAGVAVFMLFDGLIAGFALLGGTMLGTALLLPPVLSGALRVGSRSAKSALMEWVWADTRAQVPALSLALMALLLALATNIGVGSMVSSFRLTFLGWMDQRLSAEIYVTARTDAQGHALHRWFDDQQVTALPIRWSETAVMGELVRIYGVVDDPSYRENWPILTANDAAWDRVMADNGVLVNEQLARKHGLWPGADLKLGPDWMVPVVGVYSDYGNPNGQVIAALERLLEESPDLPIRQFGLRLPQSQVAGMIQRIRSEFDLPAGALVDQAQIKSRSLAIFDKTFVVTGALNVLTLGVACFAMLTSLLTVWRQRQPQLAPVWAMGVTRPVLARIEILRSVLLAALTSIIALPLGLVLAWVLLTIINVQAFGWALPMYLFPGDWLRLFGLTILSAILAAAWPALKLLRIAPVDLLKVFANER</sequence>
<dbReference type="PANTHER" id="PTHR30287:SF2">
    <property type="entry name" value="BLL1001 PROTEIN"/>
    <property type="match status" value="1"/>
</dbReference>
<feature type="transmembrane region" description="Helical" evidence="6">
    <location>
        <begin position="232"/>
        <end position="255"/>
    </location>
</feature>
<dbReference type="Pfam" id="PF02687">
    <property type="entry name" value="FtsX"/>
    <property type="match status" value="2"/>
</dbReference>
<feature type="domain" description="ABC3 transporter permease C-terminal" evidence="7">
    <location>
        <begin position="678"/>
        <end position="796"/>
    </location>
</feature>
<dbReference type="InterPro" id="IPR003838">
    <property type="entry name" value="ABC3_permease_C"/>
</dbReference>
<evidence type="ECO:0000256" key="3">
    <source>
        <dbReference type="ARBA" id="ARBA00022692"/>
    </source>
</evidence>
<feature type="transmembrane region" description="Helical" evidence="6">
    <location>
        <begin position="275"/>
        <end position="306"/>
    </location>
</feature>
<keyword evidence="3 6" id="KW-0812">Transmembrane</keyword>
<evidence type="ECO:0000313" key="9">
    <source>
        <dbReference type="Proteomes" id="UP001623232"/>
    </source>
</evidence>
<evidence type="ECO:0000256" key="5">
    <source>
        <dbReference type="ARBA" id="ARBA00023136"/>
    </source>
</evidence>
<reference evidence="8 9" key="1">
    <citation type="submission" date="2023-04" db="EMBL/GenBank/DDBJ databases">
        <title>Complete genome sequence of Alisedimentitalea scapharcae.</title>
        <authorList>
            <person name="Rong J.-C."/>
            <person name="Yi M.-L."/>
            <person name="Zhao Q."/>
        </authorList>
    </citation>
    <scope>NUCLEOTIDE SEQUENCE [LARGE SCALE GENOMIC DNA]</scope>
    <source>
        <strain evidence="8 9">KCTC 42119</strain>
    </source>
</reference>
<feature type="transmembrane region" description="Helical" evidence="6">
    <location>
        <begin position="384"/>
        <end position="405"/>
    </location>
</feature>
<gene>
    <name evidence="8" type="ORF">QEZ52_12795</name>
</gene>
<organism evidence="8 9">
    <name type="scientific">Aliisedimentitalea scapharcae</name>
    <dbReference type="NCBI Taxonomy" id="1524259"/>
    <lineage>
        <taxon>Bacteria</taxon>
        <taxon>Pseudomonadati</taxon>
        <taxon>Pseudomonadota</taxon>
        <taxon>Alphaproteobacteria</taxon>
        <taxon>Rhodobacterales</taxon>
        <taxon>Roseobacteraceae</taxon>
        <taxon>Aliisedimentitalea</taxon>
    </lineage>
</organism>
<accession>A0ABZ2XN47</accession>
<keyword evidence="2" id="KW-1003">Cell membrane</keyword>
<evidence type="ECO:0000256" key="4">
    <source>
        <dbReference type="ARBA" id="ARBA00022989"/>
    </source>
</evidence>
<proteinExistence type="predicted"/>
<keyword evidence="9" id="KW-1185">Reference proteome</keyword>
<evidence type="ECO:0000256" key="2">
    <source>
        <dbReference type="ARBA" id="ARBA00022475"/>
    </source>
</evidence>
<evidence type="ECO:0000313" key="8">
    <source>
        <dbReference type="EMBL" id="WZK87491.1"/>
    </source>
</evidence>